<protein>
    <submittedName>
        <fullName evidence="4">RRM domain-containing protein</fullName>
    </submittedName>
</protein>
<keyword evidence="5" id="KW-1185">Reference proteome</keyword>
<reference evidence="3" key="2">
    <citation type="submission" date="2024-04" db="EMBL/GenBank/DDBJ databases">
        <authorList>
            <person name="Chen Y."/>
            <person name="Shah S."/>
            <person name="Dougan E. K."/>
            <person name="Thang M."/>
            <person name="Chan C."/>
        </authorList>
    </citation>
    <scope>NUCLEOTIDE SEQUENCE [LARGE SCALE GENOMIC DNA]</scope>
</reference>
<dbReference type="EMBL" id="CAMXCT010003386">
    <property type="protein sequence ID" value="CAI4004193.1"/>
    <property type="molecule type" value="Genomic_DNA"/>
</dbReference>
<evidence type="ECO:0000313" key="4">
    <source>
        <dbReference type="EMBL" id="CAL4791505.1"/>
    </source>
</evidence>
<accession>A0A9P1G8L9</accession>
<dbReference type="Proteomes" id="UP001152797">
    <property type="component" value="Unassembled WGS sequence"/>
</dbReference>
<evidence type="ECO:0000313" key="5">
    <source>
        <dbReference type="Proteomes" id="UP001152797"/>
    </source>
</evidence>
<evidence type="ECO:0000313" key="2">
    <source>
        <dbReference type="EMBL" id="CAI4004193.1"/>
    </source>
</evidence>
<feature type="non-terminal residue" evidence="2">
    <location>
        <position position="1048"/>
    </location>
</feature>
<organism evidence="2">
    <name type="scientific">Cladocopium goreaui</name>
    <dbReference type="NCBI Taxonomy" id="2562237"/>
    <lineage>
        <taxon>Eukaryota</taxon>
        <taxon>Sar</taxon>
        <taxon>Alveolata</taxon>
        <taxon>Dinophyceae</taxon>
        <taxon>Suessiales</taxon>
        <taxon>Symbiodiniaceae</taxon>
        <taxon>Cladocopium</taxon>
    </lineage>
</organism>
<feature type="compositionally biased region" description="Polar residues" evidence="1">
    <location>
        <begin position="10"/>
        <end position="23"/>
    </location>
</feature>
<dbReference type="AlphaFoldDB" id="A0A9P1G8L9"/>
<sequence length="1048" mass="120677">MKKPGMKRPASSSGLCIQKTISKMQRGVSKADLVQNKKETPDSTETDTEVTGRDKAKGQKYAKMKDSLPEHVLDLVEKQSAKASSPRDYKTMVINKLFTRDSKGKLQLNLNDHLFQEHKRIYQERFAKEQDNAMPESILKGLYFHNDDQAFKLAVKKGEVQAVDCGDGQTMYSFTTYKKGKKHATVEEQIVKSSSKISKEQCRMLAAAFEHVGWSWTYKDKDVTKFLPGATIPPAIQDLIKEATDSQAKLAKEASMIIKAWAGDKSDERFKKLKTGHGVCNTNIAKLNHMKEFHELPDNMESTKENLDQAMLSMATHTSEYNELVEVTRGLIKAWCALMATFSMCSMVAKGETRDMQFMIYGVFEHLRVKDPDPKKDTLGVFFSILGWSLRWLYLGQWPDRDWKGQKCKGHGPVSWTDFRTGAGWRNVQWTAHEWRLWDGRSKCPLFQDPDFSPWLVSMDWMHAKYLGHDQQTYGSVLSLLVHFVLPGQPESNLEIIWKDIQSYYKRNQTPVRYKYLNRLSMFQRKTYPKLRGKAAEVKYLAGPLLHVWQKYHNPRLSIHRDILLYLKLNLQIEEQIVDNKDSLAFPEEEAVRFEESVTSMLLLLTRIAEHFLEENLFNITQKAHFMQHVALLARCISPRLLWCFMGEDMQKRMSTLAKSCVRGQRPLVRKEKDVLAGNFRYGKTIMITDLMYKCNSNSKGMTNIQYGLDEVGYAITVIDINSFKSTSKAQKFFDVVEHLKRNVMPDIATEENVTLRFWVSFAFLIADHPPYNVWVERDFAEQFAEAIRGVDKMATRPIFVSMCKDSRFHGIPTGIHDVAVDSADILRSFGIMVTTDDGMWRLMYGHARNHYMSNNHLPERLGVFATIEKFLFRQRVLLMCSLNVEDITYAMVGNKKCEHSEILMKALSHFGTVRVPRDRVKQIFTWKRGKQYTVIREEFQLETEQGTHQRYAYRVSKDYGNVFYKDYLKMVLGNDFAEIMDYPDPAAEKCGDVVEMSLGMLDVANMTKSQITFMETKADPGELLAGLEAPLNIFHGTTRSTTTSNTK</sequence>
<name>A0A9P1G8L9_9DINO</name>
<dbReference type="EMBL" id="CAMXCT020003386">
    <property type="protein sequence ID" value="CAL1157568.1"/>
    <property type="molecule type" value="Genomic_DNA"/>
</dbReference>
<evidence type="ECO:0000256" key="1">
    <source>
        <dbReference type="SAM" id="MobiDB-lite"/>
    </source>
</evidence>
<dbReference type="EMBL" id="CAMXCT030003386">
    <property type="protein sequence ID" value="CAL4791505.1"/>
    <property type="molecule type" value="Genomic_DNA"/>
</dbReference>
<feature type="compositionally biased region" description="Basic and acidic residues" evidence="1">
    <location>
        <begin position="50"/>
        <end position="64"/>
    </location>
</feature>
<feature type="region of interest" description="Disordered" evidence="1">
    <location>
        <begin position="1"/>
        <end position="64"/>
    </location>
</feature>
<gene>
    <name evidence="2" type="ORF">C1SCF055_LOCUS30004</name>
</gene>
<comment type="caution">
    <text evidence="2">The sequence shown here is derived from an EMBL/GenBank/DDBJ whole genome shotgun (WGS) entry which is preliminary data.</text>
</comment>
<dbReference type="OrthoDB" id="421042at2759"/>
<proteinExistence type="predicted"/>
<reference evidence="2" key="1">
    <citation type="submission" date="2022-10" db="EMBL/GenBank/DDBJ databases">
        <authorList>
            <person name="Chen Y."/>
            <person name="Dougan E. K."/>
            <person name="Chan C."/>
            <person name="Rhodes N."/>
            <person name="Thang M."/>
        </authorList>
    </citation>
    <scope>NUCLEOTIDE SEQUENCE</scope>
</reference>
<evidence type="ECO:0000313" key="3">
    <source>
        <dbReference type="EMBL" id="CAL1157568.1"/>
    </source>
</evidence>